<comment type="caution">
    <text evidence="4">The sequence shown here is derived from an EMBL/GenBank/DDBJ whole genome shotgun (WGS) entry which is preliminary data.</text>
</comment>
<proteinExistence type="inferred from homology"/>
<dbReference type="InterPro" id="IPR023346">
    <property type="entry name" value="Lysozyme-like_dom_sf"/>
</dbReference>
<reference evidence="4 5" key="1">
    <citation type="journal article" date="2014" name="BMC Genomics">
        <title>Comparison of environmental and isolate Sulfobacillus genomes reveals diverse carbon, sulfur, nitrogen, and hydrogen metabolisms.</title>
        <authorList>
            <person name="Justice N.B."/>
            <person name="Norman A."/>
            <person name="Brown C.T."/>
            <person name="Singh A."/>
            <person name="Thomas B.C."/>
            <person name="Banfield J.F."/>
        </authorList>
    </citation>
    <scope>NUCLEOTIDE SEQUENCE [LARGE SCALE GENOMIC DNA]</scope>
    <source>
        <strain evidence="4">AMDSBA4</strain>
    </source>
</reference>
<dbReference type="InterPro" id="IPR000189">
    <property type="entry name" value="Transglyc_AS"/>
</dbReference>
<evidence type="ECO:0000256" key="1">
    <source>
        <dbReference type="ARBA" id="ARBA00007734"/>
    </source>
</evidence>
<sequence>MAQGTRPGKTGRWIILLALILLIGFCYRYFVPWPYRGTIIQASQHNGVNPYFVTAVIRVESGFRPSVVSSRGAVGLMQIMPETAQWIAEKTHQGPVTAKLLTKVDVNVELGSWYLHHLLNVYHGNEVLALAAYNSGPNTVAHWVSKGVLNPKQPNYQDIPYLETRNFVYRVLTYEHIYRIMYFWVNSTNTEAWGW</sequence>
<dbReference type="AlphaFoldDB" id="A0A2T2XLH3"/>
<dbReference type="Gene3D" id="1.10.530.10">
    <property type="match status" value="1"/>
</dbReference>
<evidence type="ECO:0000259" key="3">
    <source>
        <dbReference type="Pfam" id="PF01464"/>
    </source>
</evidence>
<dbReference type="InterPro" id="IPR008258">
    <property type="entry name" value="Transglycosylase_SLT_dom_1"/>
</dbReference>
<gene>
    <name evidence="4" type="ORF">C7B46_01315</name>
</gene>
<feature type="transmembrane region" description="Helical" evidence="2">
    <location>
        <begin position="12"/>
        <end position="30"/>
    </location>
</feature>
<dbReference type="Proteomes" id="UP000242972">
    <property type="component" value="Unassembled WGS sequence"/>
</dbReference>
<dbReference type="GO" id="GO:0000270">
    <property type="term" value="P:peptidoglycan metabolic process"/>
    <property type="evidence" value="ECO:0007669"/>
    <property type="project" value="InterPro"/>
</dbReference>
<dbReference type="PANTHER" id="PTHR37423">
    <property type="entry name" value="SOLUBLE LYTIC MUREIN TRANSGLYCOSYLASE-RELATED"/>
    <property type="match status" value="1"/>
</dbReference>
<dbReference type="SUPFAM" id="SSF53955">
    <property type="entry name" value="Lysozyme-like"/>
    <property type="match status" value="1"/>
</dbReference>
<dbReference type="GO" id="GO:0008933">
    <property type="term" value="F:peptidoglycan lytic transglycosylase activity"/>
    <property type="evidence" value="ECO:0007669"/>
    <property type="project" value="InterPro"/>
</dbReference>
<protein>
    <submittedName>
        <fullName evidence="4">Lytic transglycosylase</fullName>
    </submittedName>
</protein>
<dbReference type="EMBL" id="PXYW01000002">
    <property type="protein sequence ID" value="PSR35337.1"/>
    <property type="molecule type" value="Genomic_DNA"/>
</dbReference>
<dbReference type="GO" id="GO:0016020">
    <property type="term" value="C:membrane"/>
    <property type="evidence" value="ECO:0007669"/>
    <property type="project" value="InterPro"/>
</dbReference>
<feature type="domain" description="Transglycosylase SLT" evidence="3">
    <location>
        <begin position="38"/>
        <end position="146"/>
    </location>
</feature>
<name>A0A2T2XLH3_9FIRM</name>
<keyword evidence="2" id="KW-0472">Membrane</keyword>
<dbReference type="CDD" id="cd16896">
    <property type="entry name" value="LT_Slt70-like"/>
    <property type="match status" value="1"/>
</dbReference>
<accession>A0A2T2XLH3</accession>
<keyword evidence="2" id="KW-0812">Transmembrane</keyword>
<dbReference type="Pfam" id="PF01464">
    <property type="entry name" value="SLT"/>
    <property type="match status" value="1"/>
</dbReference>
<dbReference type="PROSITE" id="PS00922">
    <property type="entry name" value="TRANSGLYCOSYLASE"/>
    <property type="match status" value="1"/>
</dbReference>
<organism evidence="4 5">
    <name type="scientific">Sulfobacillus benefaciens</name>
    <dbReference type="NCBI Taxonomy" id="453960"/>
    <lineage>
        <taxon>Bacteria</taxon>
        <taxon>Bacillati</taxon>
        <taxon>Bacillota</taxon>
        <taxon>Clostridia</taxon>
        <taxon>Eubacteriales</taxon>
        <taxon>Clostridiales Family XVII. Incertae Sedis</taxon>
        <taxon>Sulfobacillus</taxon>
    </lineage>
</organism>
<comment type="similarity">
    <text evidence="1">Belongs to the transglycosylase Slt family.</text>
</comment>
<evidence type="ECO:0000256" key="2">
    <source>
        <dbReference type="SAM" id="Phobius"/>
    </source>
</evidence>
<dbReference type="PANTHER" id="PTHR37423:SF5">
    <property type="entry name" value="SOLUBLE LYTIC MUREIN TRANSGLYCOSYLASE"/>
    <property type="match status" value="1"/>
</dbReference>
<keyword evidence="2" id="KW-1133">Transmembrane helix</keyword>
<evidence type="ECO:0000313" key="4">
    <source>
        <dbReference type="EMBL" id="PSR35337.1"/>
    </source>
</evidence>
<evidence type="ECO:0000313" key="5">
    <source>
        <dbReference type="Proteomes" id="UP000242972"/>
    </source>
</evidence>